<evidence type="ECO:0000256" key="4">
    <source>
        <dbReference type="ARBA" id="ARBA00022989"/>
    </source>
</evidence>
<comment type="subcellular location">
    <subcellularLocation>
        <location evidence="1">Cell membrane</location>
        <topology evidence="1">Multi-pass membrane protein</topology>
    </subcellularLocation>
</comment>
<dbReference type="Proteomes" id="UP000480178">
    <property type="component" value="Chromosome"/>
</dbReference>
<accession>A0A6C0GBH1</accession>
<feature type="transmembrane region" description="Helical" evidence="6">
    <location>
        <begin position="56"/>
        <end position="77"/>
    </location>
</feature>
<dbReference type="InterPro" id="IPR003838">
    <property type="entry name" value="ABC3_permease_C"/>
</dbReference>
<evidence type="ECO:0000313" key="9">
    <source>
        <dbReference type="Proteomes" id="UP000480178"/>
    </source>
</evidence>
<evidence type="ECO:0000256" key="5">
    <source>
        <dbReference type="ARBA" id="ARBA00023136"/>
    </source>
</evidence>
<keyword evidence="2" id="KW-1003">Cell membrane</keyword>
<protein>
    <submittedName>
        <fullName evidence="8">FtsX-like permease family protein</fullName>
    </submittedName>
</protein>
<keyword evidence="4 6" id="KW-1133">Transmembrane helix</keyword>
<dbReference type="AlphaFoldDB" id="A0A6C0GBH1"/>
<evidence type="ECO:0000313" key="8">
    <source>
        <dbReference type="EMBL" id="QHT65193.1"/>
    </source>
</evidence>
<name>A0A6C0GBH1_9BACT</name>
<dbReference type="RefSeq" id="WP_162441281.1">
    <property type="nucleotide sequence ID" value="NZ_CP048222.1"/>
</dbReference>
<evidence type="ECO:0000259" key="7">
    <source>
        <dbReference type="Pfam" id="PF02687"/>
    </source>
</evidence>
<dbReference type="GO" id="GO:0005886">
    <property type="term" value="C:plasma membrane"/>
    <property type="evidence" value="ECO:0007669"/>
    <property type="project" value="UniProtKB-SubCell"/>
</dbReference>
<feature type="transmembrane region" description="Helical" evidence="6">
    <location>
        <begin position="21"/>
        <end position="44"/>
    </location>
</feature>
<evidence type="ECO:0000256" key="1">
    <source>
        <dbReference type="ARBA" id="ARBA00004651"/>
    </source>
</evidence>
<evidence type="ECO:0000256" key="3">
    <source>
        <dbReference type="ARBA" id="ARBA00022692"/>
    </source>
</evidence>
<feature type="domain" description="ABC3 transporter permease C-terminal" evidence="7">
    <location>
        <begin position="1"/>
        <end position="72"/>
    </location>
</feature>
<proteinExistence type="predicted"/>
<keyword evidence="5 6" id="KW-0472">Membrane</keyword>
<reference evidence="8 9" key="1">
    <citation type="submission" date="2020-01" db="EMBL/GenBank/DDBJ databases">
        <authorList>
            <person name="Kim M.K."/>
        </authorList>
    </citation>
    <scope>NUCLEOTIDE SEQUENCE [LARGE SCALE GENOMIC DNA]</scope>
    <source>
        <strain evidence="8 9">172606-1</strain>
    </source>
</reference>
<dbReference type="EMBL" id="CP048222">
    <property type="protein sequence ID" value="QHT65193.1"/>
    <property type="molecule type" value="Genomic_DNA"/>
</dbReference>
<dbReference type="KEGG" id="rhoz:GXP67_00135"/>
<keyword evidence="3 6" id="KW-0812">Transmembrane</keyword>
<sequence length="88" mass="9669">MGVRKVLGGTRIELMKQFLAETMLIATLAAVVSLLLANLALSAFEEFIPKRVTLHLSAPFTLAFLLLIVVVVSVDCIRHLCFLPLHLP</sequence>
<gene>
    <name evidence="8" type="ORF">GXP67_00135</name>
</gene>
<evidence type="ECO:0000256" key="2">
    <source>
        <dbReference type="ARBA" id="ARBA00022475"/>
    </source>
</evidence>
<keyword evidence="9" id="KW-1185">Reference proteome</keyword>
<organism evidence="8 9">
    <name type="scientific">Rhodocytophaga rosea</name>
    <dbReference type="NCBI Taxonomy" id="2704465"/>
    <lineage>
        <taxon>Bacteria</taxon>
        <taxon>Pseudomonadati</taxon>
        <taxon>Bacteroidota</taxon>
        <taxon>Cytophagia</taxon>
        <taxon>Cytophagales</taxon>
        <taxon>Rhodocytophagaceae</taxon>
        <taxon>Rhodocytophaga</taxon>
    </lineage>
</organism>
<evidence type="ECO:0000256" key="6">
    <source>
        <dbReference type="SAM" id="Phobius"/>
    </source>
</evidence>
<dbReference type="Pfam" id="PF02687">
    <property type="entry name" value="FtsX"/>
    <property type="match status" value="1"/>
</dbReference>